<dbReference type="OrthoDB" id="9115345at2"/>
<reference evidence="2 3" key="1">
    <citation type="submission" date="2019-03" db="EMBL/GenBank/DDBJ databases">
        <title>Paraburkholderia sp. isolated from native Mimosa gymnas in Guartela State Park, Brazil.</title>
        <authorList>
            <person name="Paulitsch F."/>
            <person name="Hungria M."/>
            <person name="Delamuta J.R.M."/>
            <person name="Ribeiro R.A."/>
            <person name="Dall'Agnol R."/>
            <person name="Silva J.S.B."/>
        </authorList>
    </citation>
    <scope>NUCLEOTIDE SEQUENCE [LARGE SCALE GENOMIC DNA]</scope>
    <source>
        <strain evidence="2 3">CNPSo 3008</strain>
    </source>
</reference>
<dbReference type="Proteomes" id="UP000295606">
    <property type="component" value="Unassembled WGS sequence"/>
</dbReference>
<feature type="region of interest" description="Disordered" evidence="1">
    <location>
        <begin position="245"/>
        <end position="268"/>
    </location>
</feature>
<evidence type="ECO:0000256" key="1">
    <source>
        <dbReference type="SAM" id="MobiDB-lite"/>
    </source>
</evidence>
<dbReference type="RefSeq" id="WP_133191069.1">
    <property type="nucleotide sequence ID" value="NZ_SMOD01000098.1"/>
</dbReference>
<organism evidence="2 3">
    <name type="scientific">Paraburkholderia guartelaensis</name>
    <dbReference type="NCBI Taxonomy" id="2546446"/>
    <lineage>
        <taxon>Bacteria</taxon>
        <taxon>Pseudomonadati</taxon>
        <taxon>Pseudomonadota</taxon>
        <taxon>Betaproteobacteria</taxon>
        <taxon>Burkholderiales</taxon>
        <taxon>Burkholderiaceae</taxon>
        <taxon>Paraburkholderia</taxon>
    </lineage>
</organism>
<evidence type="ECO:0008006" key="4">
    <source>
        <dbReference type="Google" id="ProtNLM"/>
    </source>
</evidence>
<dbReference type="EMBL" id="SMOD01000098">
    <property type="protein sequence ID" value="TDG01885.1"/>
    <property type="molecule type" value="Genomic_DNA"/>
</dbReference>
<accession>A0A4R5L2S8</accession>
<evidence type="ECO:0000313" key="3">
    <source>
        <dbReference type="Proteomes" id="UP000295606"/>
    </source>
</evidence>
<name>A0A4R5L2S8_9BURK</name>
<sequence length="637" mass="70285">MPERCLAWHRGSVLPYASLWHTVLRACALNALYPADLPTTGARPAQSLDLFDIQAGKIDVAALARALGEPPEVFRWSTLDALPDPLRVALAVPQPRVCLACLAAGYHSALFSVALLDACPIHHTALVGRCHCGAPFDAALRSLADFRIAGSCPCGQLHFFTHETCRRSTMTPDMTHALTAVVAWLHSLSQLIRPSRLDLALSQQAPGSLEWLITTAQSLGIAYPACLRHTISASARIETVAYGSPSRLAPHRDRPSPTDAQESERTPLSQTVSAFDAYRAIARHVRRHVAPDGDLWISRFMDSCDPIEIGELICHSRNAQTAFITMLWARSVEPGVERRRWPHRLPASGFNNTLAEIVADDCRLCGADNADTRTRHWLTCHAARVSLGALWRDAQARASGAARFRLATWYSVSPGTSWRDSAWLALATPHGVRFVAETSTNLPTAPYTSKTRRKAAHSTHELARRNAMWATCHGSCLSWSEANSWHVIDAISPVDFDVRHRRLLGWRNGRPWCWLYRTADGHFVARWDHAPLQVLAATPGAALAALRRCALEYQRICKVVLPFAPSFSTAAPAPMETRPALHYRFSVDAARSNEGFWRDARILAEAAHKYRSTYVLPQRTGAGTPIDGMVTSINNFS</sequence>
<protein>
    <recommendedName>
        <fullName evidence="4">TniQ family protein</fullName>
    </recommendedName>
</protein>
<dbReference type="AlphaFoldDB" id="A0A4R5L2S8"/>
<gene>
    <name evidence="2" type="ORF">E1N52_42665</name>
</gene>
<evidence type="ECO:0000313" key="2">
    <source>
        <dbReference type="EMBL" id="TDG01885.1"/>
    </source>
</evidence>
<proteinExistence type="predicted"/>
<comment type="caution">
    <text evidence="2">The sequence shown here is derived from an EMBL/GenBank/DDBJ whole genome shotgun (WGS) entry which is preliminary data.</text>
</comment>